<dbReference type="PROSITE" id="PS51257">
    <property type="entry name" value="PROKAR_LIPOPROTEIN"/>
    <property type="match status" value="1"/>
</dbReference>
<keyword evidence="3 4" id="KW-0998">Cell outer membrane</keyword>
<protein>
    <recommendedName>
        <fullName evidence="4">Outer membrane protein assembly factor BamB</fullName>
    </recommendedName>
</protein>
<dbReference type="Pfam" id="PF13360">
    <property type="entry name" value="PQQ_2"/>
    <property type="match status" value="2"/>
</dbReference>
<dbReference type="InterPro" id="IPR015943">
    <property type="entry name" value="WD40/YVTN_repeat-like_dom_sf"/>
</dbReference>
<evidence type="ECO:0000256" key="3">
    <source>
        <dbReference type="ARBA" id="ARBA00023237"/>
    </source>
</evidence>
<evidence type="ECO:0000259" key="5">
    <source>
        <dbReference type="Pfam" id="PF13360"/>
    </source>
</evidence>
<sequence>MRNRHTIQRVALVLACVVVLGGCTTIKGWFGAKDDKKAAEPAELVDLTPTVNVSKMWSVDAGDGEGNTGVRQGPVVSDGRVFVAAIDGGVRAFDLQTGAQQWVYEPEEIEDKPRVRLSGGPGAGSGLVAVGGLDGEVIVLDAASGAEKWKGRVGAEVIAAPVIADGLVFVRSNDGRVTAFDAASGQRRWFWSRDLPSLTVRGNDSVLVGPGFVFVGNDDGTLVALSEQDGRLLWEQAVAQPEGRSELDRMADIDGAPVLDGTTIFASSFKNQTMAIDGPTGRPIWQRENGGAGRVGSAGDRVVVADPAGTVWAIDKATGGSLWSQPGLARRSLTGVAVQGDYAVVGDFDGYVHWLRLDNGQFAARMRVGGEAVKAAPVVADGVLLVQNIDGEVSAFRLQ</sequence>
<dbReference type="RefSeq" id="WP_230525153.1">
    <property type="nucleotide sequence ID" value="NZ_JAJGAK010000001.1"/>
</dbReference>
<dbReference type="PANTHER" id="PTHR34512:SF30">
    <property type="entry name" value="OUTER MEMBRANE PROTEIN ASSEMBLY FACTOR BAMB"/>
    <property type="match status" value="1"/>
</dbReference>
<gene>
    <name evidence="4 6" type="primary">bamB</name>
    <name evidence="6" type="ORF">LK996_00135</name>
</gene>
<keyword evidence="1 4" id="KW-0732">Signal</keyword>
<dbReference type="InterPro" id="IPR011047">
    <property type="entry name" value="Quinoprotein_ADH-like_sf"/>
</dbReference>
<evidence type="ECO:0000256" key="4">
    <source>
        <dbReference type="HAMAP-Rule" id="MF_00923"/>
    </source>
</evidence>
<reference evidence="6" key="1">
    <citation type="submission" date="2021-10" db="EMBL/GenBank/DDBJ databases">
        <authorList>
            <person name="Lyu M."/>
            <person name="Wang X."/>
            <person name="Meng X."/>
            <person name="Xu K."/>
        </authorList>
    </citation>
    <scope>NUCLEOTIDE SEQUENCE</scope>
    <source>
        <strain evidence="6">A6</strain>
    </source>
</reference>
<dbReference type="HAMAP" id="MF_00923">
    <property type="entry name" value="OM_assembly_BamB"/>
    <property type="match status" value="1"/>
</dbReference>
<comment type="subcellular location">
    <subcellularLocation>
        <location evidence="4">Cell outer membrane</location>
        <topology evidence="4">Lipid-anchor</topology>
    </subcellularLocation>
</comment>
<keyword evidence="4" id="KW-0449">Lipoprotein</keyword>
<comment type="subunit">
    <text evidence="4">Part of the Bam complex.</text>
</comment>
<dbReference type="EMBL" id="JAJGAK010000001">
    <property type="protein sequence ID" value="MCC8361495.1"/>
    <property type="molecule type" value="Genomic_DNA"/>
</dbReference>
<evidence type="ECO:0000313" key="7">
    <source>
        <dbReference type="Proteomes" id="UP001165293"/>
    </source>
</evidence>
<dbReference type="Proteomes" id="UP001165293">
    <property type="component" value="Unassembled WGS sequence"/>
</dbReference>
<dbReference type="PANTHER" id="PTHR34512">
    <property type="entry name" value="CELL SURFACE PROTEIN"/>
    <property type="match status" value="1"/>
</dbReference>
<evidence type="ECO:0000313" key="6">
    <source>
        <dbReference type="EMBL" id="MCC8361495.1"/>
    </source>
</evidence>
<dbReference type="InterPro" id="IPR018391">
    <property type="entry name" value="PQQ_b-propeller_rpt"/>
</dbReference>
<dbReference type="InterPro" id="IPR002372">
    <property type="entry name" value="PQQ_rpt_dom"/>
</dbReference>
<keyword evidence="7" id="KW-1185">Reference proteome</keyword>
<comment type="function">
    <text evidence="4">Part of the outer membrane protein assembly complex, which is involved in assembly and insertion of beta-barrel proteins into the outer membrane.</text>
</comment>
<keyword evidence="4" id="KW-0564">Palmitate</keyword>
<accession>A0ABS8JD88</accession>
<comment type="caution">
    <text evidence="6">The sequence shown here is derived from an EMBL/GenBank/DDBJ whole genome shotgun (WGS) entry which is preliminary data.</text>
</comment>
<dbReference type="SUPFAM" id="SSF50998">
    <property type="entry name" value="Quinoprotein alcohol dehydrogenase-like"/>
    <property type="match status" value="1"/>
</dbReference>
<comment type="similarity">
    <text evidence="4">Belongs to the BamB family.</text>
</comment>
<keyword evidence="2 4" id="KW-0472">Membrane</keyword>
<dbReference type="Gene3D" id="2.130.10.10">
    <property type="entry name" value="YVTN repeat-like/Quinoprotein amine dehydrogenase"/>
    <property type="match status" value="1"/>
</dbReference>
<dbReference type="InterPro" id="IPR017687">
    <property type="entry name" value="BamB"/>
</dbReference>
<evidence type="ECO:0000256" key="2">
    <source>
        <dbReference type="ARBA" id="ARBA00023136"/>
    </source>
</evidence>
<name>A0ABS8JD88_9GAMM</name>
<organism evidence="6 7">
    <name type="scientific">Noviluteimonas lactosilytica</name>
    <dbReference type="NCBI Taxonomy" id="2888523"/>
    <lineage>
        <taxon>Bacteria</taxon>
        <taxon>Pseudomonadati</taxon>
        <taxon>Pseudomonadota</taxon>
        <taxon>Gammaproteobacteria</taxon>
        <taxon>Lysobacterales</taxon>
        <taxon>Lysobacteraceae</taxon>
        <taxon>Noviluteimonas</taxon>
    </lineage>
</organism>
<feature type="domain" description="Pyrrolo-quinoline quinone repeat" evidence="5">
    <location>
        <begin position="57"/>
        <end position="106"/>
    </location>
</feature>
<evidence type="ECO:0000256" key="1">
    <source>
        <dbReference type="ARBA" id="ARBA00022729"/>
    </source>
</evidence>
<proteinExistence type="inferred from homology"/>
<feature type="domain" description="Pyrrolo-quinoline quinone repeat" evidence="5">
    <location>
        <begin position="116"/>
        <end position="325"/>
    </location>
</feature>
<dbReference type="NCBIfam" id="TIGR03300">
    <property type="entry name" value="assembly_YfgL"/>
    <property type="match status" value="1"/>
</dbReference>
<dbReference type="SMART" id="SM00564">
    <property type="entry name" value="PQQ"/>
    <property type="match status" value="7"/>
</dbReference>